<feature type="coiled-coil region" evidence="1">
    <location>
        <begin position="808"/>
        <end position="905"/>
    </location>
</feature>
<dbReference type="Pfam" id="PF01465">
    <property type="entry name" value="GRIP"/>
    <property type="match status" value="1"/>
</dbReference>
<dbReference type="PROSITE" id="PS50913">
    <property type="entry name" value="GRIP"/>
    <property type="match status" value="1"/>
</dbReference>
<dbReference type="GO" id="GO:0043548">
    <property type="term" value="F:phosphatidylinositol 3-kinase binding"/>
    <property type="evidence" value="ECO:0007669"/>
    <property type="project" value="TreeGrafter"/>
</dbReference>
<dbReference type="PANTHER" id="PTHR12768:SF4">
    <property type="entry name" value="BECLIN-1"/>
    <property type="match status" value="1"/>
</dbReference>
<dbReference type="GO" id="GO:0000407">
    <property type="term" value="C:phagophore assembly site"/>
    <property type="evidence" value="ECO:0007669"/>
    <property type="project" value="TreeGrafter"/>
</dbReference>
<sequence>MFSGLFDAVNQGVSSVITDGTSPPPPSMHSPRSPPDFSPRSSFARDAPSPSSPASTRYVVNGSSTANQGDGTQSPTYSTYQRRTKPSLEERLRASLAAKERGRMIAEREKEKDSLPIEEKPSVVNGQPEMNGHHAPTMGRDVELERAREVALPASPPVPPSTTFQALHVPEIPVVVENIPPIGSPDISKELPPVSYSPHDDGGHSPAAPTPPEKPTPFMQEYTEAAPTSPPVVSLLPPPTISTVPEESEEPPKTPVNLHHAPPTISPPRPPAKYDDPLTPALLELERERDAAATKARLARSPPRASGGSGGGVAPGLSPSPTKQQFGHGRSRSMVPEGGDPFIRFGGSSTSPGMGTSFQLEQAFRRPGFLDSLGIEGVHDEEGLKAWAEGLKSKLAASQEDNARLQAKILQQDGRMGELRDTHRLESLSQSELIDSLRQKTQEAATQISALEHNLATERSLLAAERSTRESLIAAERARHSTGVADLEGFKGKLKEREDENTRLHAQVKEEEEKCAKAISLLKTVRTKLVKAEKERDEAQKEVAALRENAGAGERNREEEMQNIRSELEWARNEVERARMESSREVERVREESIREFERRKAALENEVNSLRDSMEREVLARRGQWEIEGIAAKTAHQKEVANLNSRISALSSSLSQLADEKATLFSDLQFRTSDLESSRTQLEDLQSQLTEATHQLHEREEQLTMIQVELSEARRAAAKSPPMGSRASEGTGASSGAEVARLLAAAESRSEARLLELRSRLRTIETERAEQEESWSRSLAARTEEIERLRGMLSVQENEGRRVGEFKAEQDKQVERLEVQVKRLQVEKGEADRRFKVFEREMEGLREALEGKQEEITELKARAEGLLASLDELKGKEAQLKLGNKTLREELRKVQSSAALLERQRNPGVGYWGATNPRSPHGTFNDATASSSTTDLSKTAAGSSLGRPGTPVTPISAVSTGRGRAPSTGSTRSSMEASGSVQGEEEVNLEYLRNVILQFLEHEKMRPNLVRVLSVILRFTPQETRRLIAKV</sequence>
<dbReference type="AlphaFoldDB" id="A0A0C2XUZ9"/>
<reference evidence="5" key="2">
    <citation type="submission" date="2015-01" db="EMBL/GenBank/DDBJ databases">
        <title>Evolutionary Origins and Diversification of the Mycorrhizal Mutualists.</title>
        <authorList>
            <consortium name="DOE Joint Genome Institute"/>
            <consortium name="Mycorrhizal Genomics Consortium"/>
            <person name="Kohler A."/>
            <person name="Kuo A."/>
            <person name="Nagy L.G."/>
            <person name="Floudas D."/>
            <person name="Copeland A."/>
            <person name="Barry K.W."/>
            <person name="Cichocki N."/>
            <person name="Veneault-Fourrey C."/>
            <person name="LaButti K."/>
            <person name="Lindquist E.A."/>
            <person name="Lipzen A."/>
            <person name="Lundell T."/>
            <person name="Morin E."/>
            <person name="Murat C."/>
            <person name="Riley R."/>
            <person name="Ohm R."/>
            <person name="Sun H."/>
            <person name="Tunlid A."/>
            <person name="Henrissat B."/>
            <person name="Grigoriev I.V."/>
            <person name="Hibbett D.S."/>
            <person name="Martin F."/>
        </authorList>
    </citation>
    <scope>NUCLEOTIDE SEQUENCE [LARGE SCALE GENOMIC DNA]</scope>
    <source>
        <strain evidence="5">MAFF 305830</strain>
    </source>
</reference>
<dbReference type="GO" id="GO:0006995">
    <property type="term" value="P:cellular response to nitrogen starvation"/>
    <property type="evidence" value="ECO:0007669"/>
    <property type="project" value="TreeGrafter"/>
</dbReference>
<accession>A0A0C2XUZ9</accession>
<feature type="compositionally biased region" description="Polar residues" evidence="2">
    <location>
        <begin position="968"/>
        <end position="982"/>
    </location>
</feature>
<evidence type="ECO:0000256" key="2">
    <source>
        <dbReference type="SAM" id="MobiDB-lite"/>
    </source>
</evidence>
<dbReference type="InterPro" id="IPR007243">
    <property type="entry name" value="Atg6/Beclin"/>
</dbReference>
<dbReference type="Proteomes" id="UP000054097">
    <property type="component" value="Unassembled WGS sequence"/>
</dbReference>
<reference evidence="4 5" key="1">
    <citation type="submission" date="2014-04" db="EMBL/GenBank/DDBJ databases">
        <authorList>
            <consortium name="DOE Joint Genome Institute"/>
            <person name="Kuo A."/>
            <person name="Zuccaro A."/>
            <person name="Kohler A."/>
            <person name="Nagy L.G."/>
            <person name="Floudas D."/>
            <person name="Copeland A."/>
            <person name="Barry K.W."/>
            <person name="Cichocki N."/>
            <person name="Veneault-Fourrey C."/>
            <person name="LaButti K."/>
            <person name="Lindquist E.A."/>
            <person name="Lipzen A."/>
            <person name="Lundell T."/>
            <person name="Morin E."/>
            <person name="Murat C."/>
            <person name="Sun H."/>
            <person name="Tunlid A."/>
            <person name="Henrissat B."/>
            <person name="Grigoriev I.V."/>
            <person name="Hibbett D.S."/>
            <person name="Martin F."/>
            <person name="Nordberg H.P."/>
            <person name="Cantor M.N."/>
            <person name="Hua S.X."/>
        </authorList>
    </citation>
    <scope>NUCLEOTIDE SEQUENCE [LARGE SCALE GENOMIC DNA]</scope>
    <source>
        <strain evidence="4 5">MAFF 305830</strain>
    </source>
</reference>
<dbReference type="OrthoDB" id="1926336at2759"/>
<feature type="region of interest" description="Disordered" evidence="2">
    <location>
        <begin position="910"/>
        <end position="983"/>
    </location>
</feature>
<dbReference type="HOGENOM" id="CLU_294083_0_0_1"/>
<protein>
    <recommendedName>
        <fullName evidence="3">GRIP domain-containing protein</fullName>
    </recommendedName>
</protein>
<gene>
    <name evidence="4" type="ORF">M408DRAFT_185558</name>
</gene>
<dbReference type="GO" id="GO:0000423">
    <property type="term" value="P:mitophagy"/>
    <property type="evidence" value="ECO:0007669"/>
    <property type="project" value="TreeGrafter"/>
</dbReference>
<dbReference type="InterPro" id="IPR000237">
    <property type="entry name" value="GRIP_dom"/>
</dbReference>
<proteinExistence type="predicted"/>
<dbReference type="GO" id="GO:0034272">
    <property type="term" value="C:phosphatidylinositol 3-kinase complex, class III, type II"/>
    <property type="evidence" value="ECO:0007669"/>
    <property type="project" value="TreeGrafter"/>
</dbReference>
<dbReference type="SMART" id="SM00755">
    <property type="entry name" value="Grip"/>
    <property type="match status" value="1"/>
</dbReference>
<dbReference type="GO" id="GO:0000045">
    <property type="term" value="P:autophagosome assembly"/>
    <property type="evidence" value="ECO:0007669"/>
    <property type="project" value="TreeGrafter"/>
</dbReference>
<dbReference type="STRING" id="933852.A0A0C2XUZ9"/>
<feature type="compositionally biased region" description="Pro residues" evidence="2">
    <location>
        <begin position="22"/>
        <end position="37"/>
    </location>
</feature>
<keyword evidence="5" id="KW-1185">Reference proteome</keyword>
<dbReference type="EMBL" id="KN824279">
    <property type="protein sequence ID" value="KIM32712.1"/>
    <property type="molecule type" value="Genomic_DNA"/>
</dbReference>
<feature type="coiled-coil region" evidence="1">
    <location>
        <begin position="494"/>
        <end position="703"/>
    </location>
</feature>
<feature type="compositionally biased region" description="Basic and acidic residues" evidence="2">
    <location>
        <begin position="86"/>
        <end position="121"/>
    </location>
</feature>
<evidence type="ECO:0000256" key="1">
    <source>
        <dbReference type="SAM" id="Coils"/>
    </source>
</evidence>
<dbReference type="GO" id="GO:0034271">
    <property type="term" value="C:phosphatidylinositol 3-kinase complex, class III, type I"/>
    <property type="evidence" value="ECO:0007669"/>
    <property type="project" value="TreeGrafter"/>
</dbReference>
<feature type="compositionally biased region" description="Low complexity" evidence="2">
    <location>
        <begin position="928"/>
        <end position="942"/>
    </location>
</feature>
<keyword evidence="1" id="KW-0175">Coiled coil</keyword>
<feature type="region of interest" description="Disordered" evidence="2">
    <location>
        <begin position="14"/>
        <end position="137"/>
    </location>
</feature>
<dbReference type="GO" id="GO:0045324">
    <property type="term" value="P:late endosome to vacuole transport"/>
    <property type="evidence" value="ECO:0007669"/>
    <property type="project" value="TreeGrafter"/>
</dbReference>
<feature type="compositionally biased region" description="Low complexity" evidence="2">
    <location>
        <begin position="38"/>
        <end position="57"/>
    </location>
</feature>
<dbReference type="GO" id="GO:0030674">
    <property type="term" value="F:protein-macromolecule adaptor activity"/>
    <property type="evidence" value="ECO:0007669"/>
    <property type="project" value="TreeGrafter"/>
</dbReference>
<evidence type="ECO:0000313" key="4">
    <source>
        <dbReference type="EMBL" id="KIM32712.1"/>
    </source>
</evidence>
<feature type="domain" description="GRIP" evidence="3">
    <location>
        <begin position="983"/>
        <end position="1031"/>
    </location>
</feature>
<feature type="compositionally biased region" description="Polar residues" evidence="2">
    <location>
        <begin position="61"/>
        <end position="81"/>
    </location>
</feature>
<feature type="region of interest" description="Disordered" evidence="2">
    <location>
        <begin position="182"/>
        <end position="356"/>
    </location>
</feature>
<evidence type="ECO:0000313" key="5">
    <source>
        <dbReference type="Proteomes" id="UP000054097"/>
    </source>
</evidence>
<dbReference type="Gene3D" id="1.10.220.60">
    <property type="entry name" value="GRIP domain"/>
    <property type="match status" value="1"/>
</dbReference>
<dbReference type="PANTHER" id="PTHR12768">
    <property type="entry name" value="BECLIN 1"/>
    <property type="match status" value="1"/>
</dbReference>
<feature type="region of interest" description="Disordered" evidence="2">
    <location>
        <begin position="715"/>
        <end position="736"/>
    </location>
</feature>
<feature type="compositionally biased region" description="Low complexity" evidence="2">
    <location>
        <begin position="346"/>
        <end position="356"/>
    </location>
</feature>
<name>A0A0C2XUZ9_SERVB</name>
<evidence type="ECO:0000259" key="3">
    <source>
        <dbReference type="PROSITE" id="PS50913"/>
    </source>
</evidence>
<organism evidence="4 5">
    <name type="scientific">Serendipita vermifera MAFF 305830</name>
    <dbReference type="NCBI Taxonomy" id="933852"/>
    <lineage>
        <taxon>Eukaryota</taxon>
        <taxon>Fungi</taxon>
        <taxon>Dikarya</taxon>
        <taxon>Basidiomycota</taxon>
        <taxon>Agaricomycotina</taxon>
        <taxon>Agaricomycetes</taxon>
        <taxon>Sebacinales</taxon>
        <taxon>Serendipitaceae</taxon>
        <taxon>Serendipita</taxon>
    </lineage>
</organism>